<dbReference type="InterPro" id="IPR022212">
    <property type="entry name" value="DUF3741"/>
</dbReference>
<dbReference type="Pfam" id="PF12552">
    <property type="entry name" value="DUF3741"/>
    <property type="match status" value="1"/>
</dbReference>
<feature type="domain" description="DUF3741" evidence="2">
    <location>
        <begin position="183"/>
        <end position="226"/>
    </location>
</feature>
<dbReference type="Gramene" id="Kaladp0058s0237.2.v1.1">
    <property type="protein sequence ID" value="Kaladp0058s0237.2.v1.1"/>
    <property type="gene ID" value="Kaladp0058s0237.v1.1"/>
</dbReference>
<feature type="region of interest" description="Disordered" evidence="1">
    <location>
        <begin position="382"/>
        <end position="408"/>
    </location>
</feature>
<evidence type="ECO:0000313" key="5">
    <source>
        <dbReference type="EnsemblPlants" id="Kaladp0058s0237.2.v1.1"/>
    </source>
</evidence>
<dbReference type="InterPro" id="IPR032795">
    <property type="entry name" value="DUF3741-assoc"/>
</dbReference>
<keyword evidence="6" id="KW-1185">Reference proteome</keyword>
<feature type="compositionally biased region" description="Basic and acidic residues" evidence="1">
    <location>
        <begin position="312"/>
        <end position="323"/>
    </location>
</feature>
<accession>A0A7N0U8Q5</accession>
<evidence type="ECO:0000259" key="3">
    <source>
        <dbReference type="Pfam" id="PF14309"/>
    </source>
</evidence>
<feature type="region of interest" description="Disordered" evidence="1">
    <location>
        <begin position="312"/>
        <end position="333"/>
    </location>
</feature>
<evidence type="ECO:0000256" key="1">
    <source>
        <dbReference type="SAM" id="MobiDB-lite"/>
    </source>
</evidence>
<organism evidence="5 6">
    <name type="scientific">Kalanchoe fedtschenkoi</name>
    <name type="common">Lavender scallops</name>
    <name type="synonym">South American air plant</name>
    <dbReference type="NCBI Taxonomy" id="63787"/>
    <lineage>
        <taxon>Eukaryota</taxon>
        <taxon>Viridiplantae</taxon>
        <taxon>Streptophyta</taxon>
        <taxon>Embryophyta</taxon>
        <taxon>Tracheophyta</taxon>
        <taxon>Spermatophyta</taxon>
        <taxon>Magnoliopsida</taxon>
        <taxon>eudicotyledons</taxon>
        <taxon>Gunneridae</taxon>
        <taxon>Pentapetalae</taxon>
        <taxon>Saxifragales</taxon>
        <taxon>Crassulaceae</taxon>
        <taxon>Kalanchoe</taxon>
    </lineage>
</organism>
<dbReference type="EnsemblPlants" id="Kaladp0058s0237.1.v1.1">
    <property type="protein sequence ID" value="Kaladp0058s0237.1.v1.1"/>
    <property type="gene ID" value="Kaladp0058s0237.v1.1"/>
</dbReference>
<reference evidence="5" key="1">
    <citation type="submission" date="2021-01" db="UniProtKB">
        <authorList>
            <consortium name="EnsemblPlants"/>
        </authorList>
    </citation>
    <scope>IDENTIFICATION</scope>
</reference>
<name>A0A7N0U8Q5_KALFE</name>
<dbReference type="Proteomes" id="UP000594263">
    <property type="component" value="Unplaced"/>
</dbReference>
<evidence type="ECO:0000259" key="4">
    <source>
        <dbReference type="Pfam" id="PF14383"/>
    </source>
</evidence>
<feature type="compositionally biased region" description="Basic and acidic residues" evidence="1">
    <location>
        <begin position="494"/>
        <end position="506"/>
    </location>
</feature>
<dbReference type="Gramene" id="Kaladp0058s0237.1.v1.1">
    <property type="protein sequence ID" value="Kaladp0058s0237.1.v1.1"/>
    <property type="gene ID" value="Kaladp0058s0237.v1.1"/>
</dbReference>
<dbReference type="AlphaFoldDB" id="A0A7N0U8Q5"/>
<dbReference type="PANTHER" id="PTHR46634:SF3">
    <property type="entry name" value="M REDUCTASE II SUBUNIT GAMMA, PUTATIVE (DUF3741)-RELATED"/>
    <property type="match status" value="1"/>
</dbReference>
<dbReference type="InterPro" id="IPR025486">
    <property type="entry name" value="DUF4378"/>
</dbReference>
<feature type="region of interest" description="Disordered" evidence="1">
    <location>
        <begin position="56"/>
        <end position="76"/>
    </location>
</feature>
<evidence type="ECO:0000259" key="2">
    <source>
        <dbReference type="Pfam" id="PF12552"/>
    </source>
</evidence>
<dbReference type="OMA" id="HICLVEN"/>
<proteinExistence type="predicted"/>
<dbReference type="EnsemblPlants" id="Kaladp0058s0237.2.v1.1">
    <property type="protein sequence ID" value="Kaladp0058s0237.2.v1.1"/>
    <property type="gene ID" value="Kaladp0058s0237.v1.1"/>
</dbReference>
<protein>
    <recommendedName>
        <fullName evidence="7">DUF4378 domain-containing protein</fullName>
    </recommendedName>
</protein>
<dbReference type="PANTHER" id="PTHR46634">
    <property type="entry name" value="M REDUCTASE II SUBUNIT GAMMA, PUTATIVE (DUF3741)-RELATED"/>
    <property type="match status" value="1"/>
</dbReference>
<feature type="domain" description="DUF4378" evidence="3">
    <location>
        <begin position="716"/>
        <end position="879"/>
    </location>
</feature>
<evidence type="ECO:0000313" key="6">
    <source>
        <dbReference type="Proteomes" id="UP000594263"/>
    </source>
</evidence>
<dbReference type="Pfam" id="PF14309">
    <property type="entry name" value="DUF4378"/>
    <property type="match status" value="1"/>
</dbReference>
<evidence type="ECO:0008006" key="7">
    <source>
        <dbReference type="Google" id="ProtNLM"/>
    </source>
</evidence>
<feature type="region of interest" description="Disordered" evidence="1">
    <location>
        <begin position="484"/>
        <end position="513"/>
    </location>
</feature>
<sequence length="887" mass="98833">MNEMQKGRSSKTQPGCMGRMVKLFDMDGSTPGNKLLTDKPHNNGYSLRSCPADLIMPSEEGKPILSQSGKTSGRRPMKMHLDHELSKEVESRHTAPNLVARLMGLDTLPKRQVDGSSKRKEDCGSTMMGLEKALPSWPHEPELLGKAVPCEDEQYPEDFTSYAHHQQTIIEDEKEVDIVGQKQKHVEARHLVANQSVDGSEESEGIEEILKSNKDLFLEFLQQPNSLFAQHLSEMSTCPPSGTKRITVLKPSKTADNHSFPGKKTEKWVTKPIQVTQTNVWNKTNFGGLPVSSNWKADDDPQPTRIVVLKPSLEKASHNRDEYTSPSLSPRTTHGENCFMGGVEPDAQQSRNMAKEITNIIRENLGSLQMYDSFFSSVLSSGYNGDESSPEKSENEYAAGSDSEAMSPTSRVSWGYIDQFASCSSSVSHVPRARESSICREAKKRLSRRWKAMELNGNTQEQRHVRSHSSNTLREMLALSESKKWIRSPDNNGEEPKGSGASKEDETAYYSPRNLMRSKSVPLSADRNYEWVNDGKLHPEVTKSPNEKELLKTSNLKSLVTSLLFSRFKKPDKDNSDTALHKDGSSATSIRHIGEIADGTGSHEVGLSVTKPVMNGNLMENQDQPSPISVLEPLFADDDSRSADSSGLLSTEHPVIMTSASKTNSPMLGKSPPIESVARTLCWNNYACVESASACPFNFSLVCSGPEEEQDWCILVQALLSTVVLSNDIPSDSCMDWWHAPLDPLLRDKFANETNHFMHEAKRRRWRSNRKLIFDSVNEALKEIAHPELEANIKNSTRHPETGLPILVDQVWATMSQWISEKARCACSDDGEDISPNLVVERVVRREVAGKTWVDGTCTEVNRVGNAIEQKLIDELLEETVLQLTAR</sequence>
<dbReference type="Pfam" id="PF14383">
    <property type="entry name" value="VARLMGL"/>
    <property type="match status" value="1"/>
</dbReference>
<feature type="domain" description="DUF3741" evidence="4">
    <location>
        <begin position="95"/>
        <end position="113"/>
    </location>
</feature>